<dbReference type="Proteomes" id="UP001499974">
    <property type="component" value="Unassembled WGS sequence"/>
</dbReference>
<evidence type="ECO:0000313" key="1">
    <source>
        <dbReference type="EMBL" id="GAA4695888.1"/>
    </source>
</evidence>
<comment type="caution">
    <text evidence="1">The sequence shown here is derived from an EMBL/GenBank/DDBJ whole genome shotgun (WGS) entry which is preliminary data.</text>
</comment>
<proteinExistence type="predicted"/>
<dbReference type="RefSeq" id="WP_345519677.1">
    <property type="nucleotide sequence ID" value="NZ_BAABKM010000002.1"/>
</dbReference>
<sequence>MSRPADLLRQAAYGTGLAAAIKHHEAIESLTFAIDETARLADLLEAQVTELERSLVPMLQADQRARQR</sequence>
<evidence type="ECO:0008006" key="3">
    <source>
        <dbReference type="Google" id="ProtNLM"/>
    </source>
</evidence>
<dbReference type="EMBL" id="BAABKM010000002">
    <property type="protein sequence ID" value="GAA4695888.1"/>
    <property type="molecule type" value="Genomic_DNA"/>
</dbReference>
<protein>
    <recommendedName>
        <fullName evidence="3">DUF892 family protein</fullName>
    </recommendedName>
</protein>
<gene>
    <name evidence="1" type="ORF">GCM10023349_09050</name>
</gene>
<evidence type="ECO:0000313" key="2">
    <source>
        <dbReference type="Proteomes" id="UP001499974"/>
    </source>
</evidence>
<reference evidence="2" key="1">
    <citation type="journal article" date="2019" name="Int. J. Syst. Evol. Microbiol.">
        <title>The Global Catalogue of Microorganisms (GCM) 10K type strain sequencing project: providing services to taxonomists for standard genome sequencing and annotation.</title>
        <authorList>
            <consortium name="The Broad Institute Genomics Platform"/>
            <consortium name="The Broad Institute Genome Sequencing Center for Infectious Disease"/>
            <person name="Wu L."/>
            <person name="Ma J."/>
        </authorList>
    </citation>
    <scope>NUCLEOTIDE SEQUENCE [LARGE SCALE GENOMIC DNA]</scope>
    <source>
        <strain evidence="2">JCM 18531</strain>
    </source>
</reference>
<name>A0ABP8WVW2_9ACTN</name>
<accession>A0ABP8WVW2</accession>
<organism evidence="1 2">
    <name type="scientific">Nocardioides conyzicola</name>
    <dbReference type="NCBI Taxonomy" id="1651781"/>
    <lineage>
        <taxon>Bacteria</taxon>
        <taxon>Bacillati</taxon>
        <taxon>Actinomycetota</taxon>
        <taxon>Actinomycetes</taxon>
        <taxon>Propionibacteriales</taxon>
        <taxon>Nocardioidaceae</taxon>
        <taxon>Nocardioides</taxon>
    </lineage>
</organism>
<keyword evidence="2" id="KW-1185">Reference proteome</keyword>